<dbReference type="CDD" id="cd02440">
    <property type="entry name" value="AdoMet_MTases"/>
    <property type="match status" value="1"/>
</dbReference>
<dbReference type="PANTHER" id="PTHR43712">
    <property type="entry name" value="PUTATIVE (AFU_ORTHOLOGUE AFUA_4G14580)-RELATED"/>
    <property type="match status" value="1"/>
</dbReference>
<dbReference type="AlphaFoldDB" id="A0A8J3ZY69"/>
<sequence>MTSTDEQRPTPDPSALDLAMRLRQMISAYQVSQAVHVAAVLGIPDLLKDGARPCDELARSSGSDEDGLYRLLRALAGVGVFAEVSPRRFALTPLSALLRSDVDGSLHALAVMNGQEWFWRPWGRLVDGVRTGGSVFEPIFGMPYFEYLQRNPAARGVFQKALAGASSRAAVADLYDFSTSRRVADIGGGTGALLAAILGRHPAVHGILLERAAVLDGAKRFLADAGVLDRCDLVDGDFFESVTAGADTYILSQVLHDWSDEAAHRILSNCRAVMPPDGKILVVERVLPEGGAQKGPLTDLNMLVLMGGRERTRGEYEVLLARAGFRITGVMAMGEAWSLIEGVPVE</sequence>
<keyword evidence="8" id="KW-1185">Reference proteome</keyword>
<comment type="caution">
    <text evidence="7">The sequence shown here is derived from an EMBL/GenBank/DDBJ whole genome shotgun (WGS) entry which is preliminary data.</text>
</comment>
<keyword evidence="2" id="KW-0808">Transferase</keyword>
<gene>
    <name evidence="7" type="ORF">Voc01_055970</name>
</gene>
<evidence type="ECO:0000256" key="4">
    <source>
        <dbReference type="PIRSR" id="PIRSR005739-1"/>
    </source>
</evidence>
<feature type="domain" description="O-methyltransferase dimerisation" evidence="6">
    <location>
        <begin position="25"/>
        <end position="98"/>
    </location>
</feature>
<dbReference type="GO" id="GO:0032259">
    <property type="term" value="P:methylation"/>
    <property type="evidence" value="ECO:0007669"/>
    <property type="project" value="UniProtKB-KW"/>
</dbReference>
<dbReference type="RefSeq" id="WP_203930576.1">
    <property type="nucleotide sequence ID" value="NZ_BOPH01000082.1"/>
</dbReference>
<evidence type="ECO:0000313" key="8">
    <source>
        <dbReference type="Proteomes" id="UP000635606"/>
    </source>
</evidence>
<dbReference type="Pfam" id="PF00891">
    <property type="entry name" value="Methyltransf_2"/>
    <property type="match status" value="1"/>
</dbReference>
<dbReference type="EMBL" id="BOPH01000082">
    <property type="protein sequence ID" value="GIJ70680.1"/>
    <property type="molecule type" value="Genomic_DNA"/>
</dbReference>
<feature type="domain" description="O-methyltransferase C-terminal" evidence="5">
    <location>
        <begin position="122"/>
        <end position="326"/>
    </location>
</feature>
<dbReference type="InterPro" id="IPR029063">
    <property type="entry name" value="SAM-dependent_MTases_sf"/>
</dbReference>
<name>A0A8J3ZY69_9ACTN</name>
<dbReference type="PIRSF" id="PIRSF005739">
    <property type="entry name" value="O-mtase"/>
    <property type="match status" value="1"/>
</dbReference>
<evidence type="ECO:0000256" key="2">
    <source>
        <dbReference type="ARBA" id="ARBA00022679"/>
    </source>
</evidence>
<keyword evidence="1 7" id="KW-0489">Methyltransferase</keyword>
<feature type="active site" description="Proton acceptor" evidence="4">
    <location>
        <position position="256"/>
    </location>
</feature>
<dbReference type="InterPro" id="IPR001077">
    <property type="entry name" value="COMT_C"/>
</dbReference>
<evidence type="ECO:0000256" key="3">
    <source>
        <dbReference type="ARBA" id="ARBA00022691"/>
    </source>
</evidence>
<evidence type="ECO:0000259" key="5">
    <source>
        <dbReference type="Pfam" id="PF00891"/>
    </source>
</evidence>
<dbReference type="Gene3D" id="3.40.50.150">
    <property type="entry name" value="Vaccinia Virus protein VP39"/>
    <property type="match status" value="1"/>
</dbReference>
<dbReference type="PROSITE" id="PS51683">
    <property type="entry name" value="SAM_OMT_II"/>
    <property type="match status" value="1"/>
</dbReference>
<dbReference type="Proteomes" id="UP000635606">
    <property type="component" value="Unassembled WGS sequence"/>
</dbReference>
<dbReference type="GO" id="GO:0046983">
    <property type="term" value="F:protein dimerization activity"/>
    <property type="evidence" value="ECO:0007669"/>
    <property type="project" value="InterPro"/>
</dbReference>
<proteinExistence type="predicted"/>
<dbReference type="InterPro" id="IPR036388">
    <property type="entry name" value="WH-like_DNA-bd_sf"/>
</dbReference>
<dbReference type="GO" id="GO:0008171">
    <property type="term" value="F:O-methyltransferase activity"/>
    <property type="evidence" value="ECO:0007669"/>
    <property type="project" value="InterPro"/>
</dbReference>
<evidence type="ECO:0000259" key="6">
    <source>
        <dbReference type="Pfam" id="PF08100"/>
    </source>
</evidence>
<dbReference type="Gene3D" id="1.10.287.1350">
    <property type="match status" value="1"/>
</dbReference>
<organism evidence="7 8">
    <name type="scientific">Virgisporangium ochraceum</name>
    <dbReference type="NCBI Taxonomy" id="65505"/>
    <lineage>
        <taxon>Bacteria</taxon>
        <taxon>Bacillati</taxon>
        <taxon>Actinomycetota</taxon>
        <taxon>Actinomycetes</taxon>
        <taxon>Micromonosporales</taxon>
        <taxon>Micromonosporaceae</taxon>
        <taxon>Virgisporangium</taxon>
    </lineage>
</organism>
<dbReference type="Gene3D" id="1.10.10.10">
    <property type="entry name" value="Winged helix-like DNA-binding domain superfamily/Winged helix DNA-binding domain"/>
    <property type="match status" value="1"/>
</dbReference>
<dbReference type="InterPro" id="IPR012967">
    <property type="entry name" value="COMT_dimerisation"/>
</dbReference>
<reference evidence="7" key="1">
    <citation type="submission" date="2021-01" db="EMBL/GenBank/DDBJ databases">
        <title>Whole genome shotgun sequence of Virgisporangium ochraceum NBRC 16418.</title>
        <authorList>
            <person name="Komaki H."/>
            <person name="Tamura T."/>
        </authorList>
    </citation>
    <scope>NUCLEOTIDE SEQUENCE</scope>
    <source>
        <strain evidence="7">NBRC 16418</strain>
    </source>
</reference>
<evidence type="ECO:0000256" key="1">
    <source>
        <dbReference type="ARBA" id="ARBA00022603"/>
    </source>
</evidence>
<dbReference type="SUPFAM" id="SSF46785">
    <property type="entry name" value="Winged helix' DNA-binding domain"/>
    <property type="match status" value="1"/>
</dbReference>
<dbReference type="InterPro" id="IPR036390">
    <property type="entry name" value="WH_DNA-bd_sf"/>
</dbReference>
<dbReference type="InterPro" id="IPR016461">
    <property type="entry name" value="COMT-like"/>
</dbReference>
<protein>
    <submittedName>
        <fullName evidence="7">Methyltransferase</fullName>
    </submittedName>
</protein>
<dbReference type="PANTHER" id="PTHR43712:SF2">
    <property type="entry name" value="O-METHYLTRANSFERASE CICE"/>
    <property type="match status" value="1"/>
</dbReference>
<keyword evidence="3" id="KW-0949">S-adenosyl-L-methionine</keyword>
<evidence type="ECO:0000313" key="7">
    <source>
        <dbReference type="EMBL" id="GIJ70680.1"/>
    </source>
</evidence>
<dbReference type="SUPFAM" id="SSF53335">
    <property type="entry name" value="S-adenosyl-L-methionine-dependent methyltransferases"/>
    <property type="match status" value="1"/>
</dbReference>
<dbReference type="Pfam" id="PF08100">
    <property type="entry name" value="Dimerisation"/>
    <property type="match status" value="1"/>
</dbReference>
<accession>A0A8J3ZY69</accession>